<protein>
    <submittedName>
        <fullName evidence="1">Uncharacterized protein</fullName>
    </submittedName>
</protein>
<evidence type="ECO:0000313" key="2">
    <source>
        <dbReference type="Proteomes" id="UP001597540"/>
    </source>
</evidence>
<organism evidence="1 2">
    <name type="scientific">Paenibacillus shunpengii</name>
    <dbReference type="NCBI Taxonomy" id="2054424"/>
    <lineage>
        <taxon>Bacteria</taxon>
        <taxon>Bacillati</taxon>
        <taxon>Bacillota</taxon>
        <taxon>Bacilli</taxon>
        <taxon>Bacillales</taxon>
        <taxon>Paenibacillaceae</taxon>
        <taxon>Paenibacillus</taxon>
    </lineage>
</organism>
<dbReference type="EMBL" id="JBHUMJ010000024">
    <property type="protein sequence ID" value="MFD2703837.1"/>
    <property type="molecule type" value="Genomic_DNA"/>
</dbReference>
<gene>
    <name evidence="1" type="ORF">ACFSVM_25740</name>
</gene>
<evidence type="ECO:0000313" key="1">
    <source>
        <dbReference type="EMBL" id="MFD2703837.1"/>
    </source>
</evidence>
<comment type="caution">
    <text evidence="1">The sequence shown here is derived from an EMBL/GenBank/DDBJ whole genome shotgun (WGS) entry which is preliminary data.</text>
</comment>
<dbReference type="RefSeq" id="WP_379265416.1">
    <property type="nucleotide sequence ID" value="NZ_JBHUMJ010000024.1"/>
</dbReference>
<dbReference type="Proteomes" id="UP001597540">
    <property type="component" value="Unassembled WGS sequence"/>
</dbReference>
<name>A0ABW5SY91_9BACL</name>
<proteinExistence type="predicted"/>
<reference evidence="2" key="1">
    <citation type="journal article" date="2019" name="Int. J. Syst. Evol. Microbiol.">
        <title>The Global Catalogue of Microorganisms (GCM) 10K type strain sequencing project: providing services to taxonomists for standard genome sequencing and annotation.</title>
        <authorList>
            <consortium name="The Broad Institute Genomics Platform"/>
            <consortium name="The Broad Institute Genome Sequencing Center for Infectious Disease"/>
            <person name="Wu L."/>
            <person name="Ma J."/>
        </authorList>
    </citation>
    <scope>NUCLEOTIDE SEQUENCE [LARGE SCALE GENOMIC DNA]</scope>
    <source>
        <strain evidence="2">KCTC 33849</strain>
    </source>
</reference>
<keyword evidence="2" id="KW-1185">Reference proteome</keyword>
<sequence length="82" mass="9861">MMGFRIGNERFADVEKIGGHSRDGFMVTAYCMRSFDKYSQHKVEVRKKEREVALITYRFNDAEIPEYWRDAEVLFSWTEEKK</sequence>
<accession>A0ABW5SY91</accession>